<evidence type="ECO:0000313" key="2">
    <source>
        <dbReference type="EMBL" id="CAJ2500357.1"/>
    </source>
</evidence>
<feature type="compositionally biased region" description="Basic and acidic residues" evidence="1">
    <location>
        <begin position="207"/>
        <end position="221"/>
    </location>
</feature>
<protein>
    <submittedName>
        <fullName evidence="2">Uu.00g032100.m01.CDS01</fullName>
    </submittedName>
</protein>
<proteinExistence type="predicted"/>
<gene>
    <name evidence="2" type="ORF">KHLLAP_LOCUS825</name>
</gene>
<reference evidence="2" key="1">
    <citation type="submission" date="2023-10" db="EMBL/GenBank/DDBJ databases">
        <authorList>
            <person name="Hackl T."/>
        </authorList>
    </citation>
    <scope>NUCLEOTIDE SEQUENCE</scope>
</reference>
<organism evidence="2 3">
    <name type="scientific">Anthostomella pinea</name>
    <dbReference type="NCBI Taxonomy" id="933095"/>
    <lineage>
        <taxon>Eukaryota</taxon>
        <taxon>Fungi</taxon>
        <taxon>Dikarya</taxon>
        <taxon>Ascomycota</taxon>
        <taxon>Pezizomycotina</taxon>
        <taxon>Sordariomycetes</taxon>
        <taxon>Xylariomycetidae</taxon>
        <taxon>Xylariales</taxon>
        <taxon>Xylariaceae</taxon>
        <taxon>Anthostomella</taxon>
    </lineage>
</organism>
<accession>A0AAI8YD53</accession>
<feature type="region of interest" description="Disordered" evidence="1">
    <location>
        <begin position="167"/>
        <end position="227"/>
    </location>
</feature>
<feature type="compositionally biased region" description="Acidic residues" evidence="1">
    <location>
        <begin position="187"/>
        <end position="206"/>
    </location>
</feature>
<dbReference type="EMBL" id="CAUWAG010000003">
    <property type="protein sequence ID" value="CAJ2500357.1"/>
    <property type="molecule type" value="Genomic_DNA"/>
</dbReference>
<sequence>MVSLPSGVSPLDWHEFDAGCGQADAATTPNSRTRFQSPSTAGLITVHAVQNQLPTSSGGKGFTRLENLDEHLRRVHPSSPDSVAALNDEEAQVETLAVGATPHVGDKRKADGQGLRDEVKRLQLENGGLRDQVDTMMRNMQHLQQEVNFFWGPAQLSFSRGSMPLRFSRPPGNNLATRDARKNLDGEPMDLDSPEVVVIDDDDDEDVKPMVKKEEVKPAKDDQDDDLIFVRENQSAIPQRS</sequence>
<dbReference type="Proteomes" id="UP001295740">
    <property type="component" value="Unassembled WGS sequence"/>
</dbReference>
<name>A0AAI8YD53_9PEZI</name>
<evidence type="ECO:0000313" key="3">
    <source>
        <dbReference type="Proteomes" id="UP001295740"/>
    </source>
</evidence>
<comment type="caution">
    <text evidence="2">The sequence shown here is derived from an EMBL/GenBank/DDBJ whole genome shotgun (WGS) entry which is preliminary data.</text>
</comment>
<evidence type="ECO:0000256" key="1">
    <source>
        <dbReference type="SAM" id="MobiDB-lite"/>
    </source>
</evidence>
<keyword evidence="3" id="KW-1185">Reference proteome</keyword>
<dbReference type="AlphaFoldDB" id="A0AAI8YD53"/>